<sequence>MQSSDQLPSRRSFVSYGEESRIDSELRYLAGGDFGEVEMWKEVVIENKEAANVASGKDWSRNKKFEKIRRTQSASAKFISSAQSNKASHLQLESDASTKSSPRSKSFHKRPPTGKRIERARED</sequence>
<proteinExistence type="predicted"/>
<reference evidence="2" key="1">
    <citation type="submission" date="2019-08" db="EMBL/GenBank/DDBJ databases">
        <title>Reference gene set and small RNA set construction with multiple tissues from Davidia involucrata Baill.</title>
        <authorList>
            <person name="Yang H."/>
            <person name="Zhou C."/>
            <person name="Li G."/>
            <person name="Wang J."/>
            <person name="Gao P."/>
            <person name="Wang M."/>
            <person name="Wang R."/>
            <person name="Zhao Y."/>
        </authorList>
    </citation>
    <scope>NUCLEOTIDE SEQUENCE</scope>
    <source>
        <tissue evidence="2">Mixed with DoveR01_LX</tissue>
    </source>
</reference>
<protein>
    <submittedName>
        <fullName evidence="2">Uncharacterized protein</fullName>
    </submittedName>
</protein>
<dbReference type="AlphaFoldDB" id="A0A5B7B9W9"/>
<feature type="compositionally biased region" description="Polar residues" evidence="1">
    <location>
        <begin position="76"/>
        <end position="88"/>
    </location>
</feature>
<name>A0A5B7B9W9_DAVIN</name>
<evidence type="ECO:0000313" key="2">
    <source>
        <dbReference type="EMBL" id="MPA65662.1"/>
    </source>
</evidence>
<accession>A0A5B7B9W9</accession>
<feature type="compositionally biased region" description="Polar residues" evidence="1">
    <location>
        <begin position="94"/>
        <end position="104"/>
    </location>
</feature>
<organism evidence="2">
    <name type="scientific">Davidia involucrata</name>
    <name type="common">Dove tree</name>
    <dbReference type="NCBI Taxonomy" id="16924"/>
    <lineage>
        <taxon>Eukaryota</taxon>
        <taxon>Viridiplantae</taxon>
        <taxon>Streptophyta</taxon>
        <taxon>Embryophyta</taxon>
        <taxon>Tracheophyta</taxon>
        <taxon>Spermatophyta</taxon>
        <taxon>Magnoliopsida</taxon>
        <taxon>eudicotyledons</taxon>
        <taxon>Gunneridae</taxon>
        <taxon>Pentapetalae</taxon>
        <taxon>asterids</taxon>
        <taxon>Cornales</taxon>
        <taxon>Nyssaceae</taxon>
        <taxon>Davidia</taxon>
    </lineage>
</organism>
<dbReference type="EMBL" id="GHES01035103">
    <property type="protein sequence ID" value="MPA65662.1"/>
    <property type="molecule type" value="Transcribed_RNA"/>
</dbReference>
<feature type="region of interest" description="Disordered" evidence="1">
    <location>
        <begin position="76"/>
        <end position="123"/>
    </location>
</feature>
<evidence type="ECO:0000256" key="1">
    <source>
        <dbReference type="SAM" id="MobiDB-lite"/>
    </source>
</evidence>
<gene>
    <name evidence="2" type="ORF">Din_035103</name>
</gene>